<accession>A0A1V1NQQ0</accession>
<proteinExistence type="predicted"/>
<dbReference type="InterPro" id="IPR015915">
    <property type="entry name" value="Kelch-typ_b-propeller"/>
</dbReference>
<comment type="caution">
    <text evidence="1">The sequence shown here is derived from an EMBL/GenBank/DDBJ whole genome shotgun (WGS) entry which is preliminary data.</text>
</comment>
<protein>
    <submittedName>
        <fullName evidence="1">Uncharacterized protein</fullName>
    </submittedName>
</protein>
<dbReference type="SUPFAM" id="SSF117281">
    <property type="entry name" value="Kelch motif"/>
    <property type="match status" value="1"/>
</dbReference>
<sequence>VWYANLNADGSLGNWQETTSLPYSVYEHQCFTANGFVYCAGGNANQVSYANLNADGRLGNWQETTSLPYAVGAHQCFTFNGFFYCIGGSSKKDVLMYFEPIINLPTHPNENNWYITNNCSFYLNDKIKTPHGFYYNIDNKQNTEVTATNSEYTTIRSINLTSGKAVEQGVHYLHFSLADNQYMPSNSHHFKFKTYADPIDVTSPTHSNQSEWF</sequence>
<dbReference type="AlphaFoldDB" id="A0A1V1NQQ0"/>
<feature type="non-terminal residue" evidence="1">
    <location>
        <position position="1"/>
    </location>
</feature>
<organism evidence="1 2">
    <name type="scientific">Candidatus Magnetoglobus multicellularis str. Araruama</name>
    <dbReference type="NCBI Taxonomy" id="890399"/>
    <lineage>
        <taxon>Bacteria</taxon>
        <taxon>Pseudomonadati</taxon>
        <taxon>Thermodesulfobacteriota</taxon>
        <taxon>Desulfobacteria</taxon>
        <taxon>Desulfobacterales</taxon>
        <taxon>Desulfobacteraceae</taxon>
        <taxon>Candidatus Magnetoglobus</taxon>
    </lineage>
</organism>
<reference evidence="2" key="1">
    <citation type="submission" date="2012-11" db="EMBL/GenBank/DDBJ databases">
        <authorList>
            <person name="Lucero-Rivera Y.E."/>
            <person name="Tovar-Ramirez D."/>
        </authorList>
    </citation>
    <scope>NUCLEOTIDE SEQUENCE [LARGE SCALE GENOMIC DNA]</scope>
    <source>
        <strain evidence="2">Araruama</strain>
    </source>
</reference>
<gene>
    <name evidence="1" type="ORF">OMM_15130</name>
</gene>
<dbReference type="Gene3D" id="2.120.10.80">
    <property type="entry name" value="Kelch-type beta propeller"/>
    <property type="match status" value="1"/>
</dbReference>
<name>A0A1V1NQQ0_9BACT</name>
<feature type="non-terminal residue" evidence="1">
    <location>
        <position position="213"/>
    </location>
</feature>
<dbReference type="EMBL" id="ATBP01003456">
    <property type="protein sequence ID" value="ETR64911.1"/>
    <property type="molecule type" value="Genomic_DNA"/>
</dbReference>
<evidence type="ECO:0000313" key="1">
    <source>
        <dbReference type="EMBL" id="ETR64911.1"/>
    </source>
</evidence>
<evidence type="ECO:0000313" key="2">
    <source>
        <dbReference type="Proteomes" id="UP000189670"/>
    </source>
</evidence>
<dbReference type="Proteomes" id="UP000189670">
    <property type="component" value="Unassembled WGS sequence"/>
</dbReference>